<organism evidence="1 2">
    <name type="scientific">Hypocrea jecorina (strain ATCC 56765 / BCRC 32924 / NRRL 11460 / Rut C-30)</name>
    <name type="common">Trichoderma reesei</name>
    <dbReference type="NCBI Taxonomy" id="1344414"/>
    <lineage>
        <taxon>Eukaryota</taxon>
        <taxon>Fungi</taxon>
        <taxon>Dikarya</taxon>
        <taxon>Ascomycota</taxon>
        <taxon>Pezizomycotina</taxon>
        <taxon>Sordariomycetes</taxon>
        <taxon>Hypocreomycetidae</taxon>
        <taxon>Hypocreales</taxon>
        <taxon>Hypocreaceae</taxon>
        <taxon>Trichoderma</taxon>
    </lineage>
</organism>
<name>A0A024SJP2_HYPJR</name>
<accession>A0A024SJP2</accession>
<evidence type="ECO:0000313" key="2">
    <source>
        <dbReference type="Proteomes" id="UP000024376"/>
    </source>
</evidence>
<sequence length="64" mass="7140">MAPRTTWLYFPSNFESGQRAVDLNAVPGYWLISDSSSFNAKLLAPSYGFQNVGDQTRKCSDSFV</sequence>
<dbReference type="AlphaFoldDB" id="A0A024SJP2"/>
<gene>
    <name evidence="1" type="ORF">M419DRAFT_4554</name>
</gene>
<evidence type="ECO:0000313" key="1">
    <source>
        <dbReference type="EMBL" id="ETS06268.1"/>
    </source>
</evidence>
<dbReference type="HOGENOM" id="CLU_2869253_0_0_1"/>
<reference evidence="2" key="1">
    <citation type="journal article" date="2013" name="Ind. Biotechnol.">
        <title>Comparative genomics analysis of Trichoderma reesei strains.</title>
        <authorList>
            <person name="Koike H."/>
            <person name="Aerts A."/>
            <person name="LaButti K."/>
            <person name="Grigoriev I.V."/>
            <person name="Baker S.E."/>
        </authorList>
    </citation>
    <scope>NUCLEOTIDE SEQUENCE [LARGE SCALE GENOMIC DNA]</scope>
    <source>
        <strain evidence="2">ATCC 56765 / BCRC 32924 / NRRL 11460 / Rut C-30</strain>
    </source>
</reference>
<dbReference type="Proteomes" id="UP000024376">
    <property type="component" value="Unassembled WGS sequence"/>
</dbReference>
<proteinExistence type="predicted"/>
<dbReference type="KEGG" id="trr:M419DRAFT_4554"/>
<protein>
    <submittedName>
        <fullName evidence="1">Uncharacterized protein</fullName>
    </submittedName>
</protein>
<dbReference type="EMBL" id="KI911139">
    <property type="protein sequence ID" value="ETS06268.1"/>
    <property type="molecule type" value="Genomic_DNA"/>
</dbReference>